<keyword evidence="1" id="KW-0812">Transmembrane</keyword>
<keyword evidence="4" id="KW-1185">Reference proteome</keyword>
<dbReference type="PANTHER" id="PTHR14969:SF13">
    <property type="entry name" value="AT30094P"/>
    <property type="match status" value="1"/>
</dbReference>
<dbReference type="Proteomes" id="UP000441389">
    <property type="component" value="Unassembled WGS sequence"/>
</dbReference>
<dbReference type="Gene3D" id="1.20.144.10">
    <property type="entry name" value="Phosphatidic acid phosphatase type 2/haloperoxidase"/>
    <property type="match status" value="1"/>
</dbReference>
<keyword evidence="1" id="KW-1133">Transmembrane helix</keyword>
<sequence>MMALRRRGRDALVLVLTVAVQMATNPVLKLLFARVRPDLYQHLDPVTDLSFPSGHSAQNACLYLLLALLVHTRIGWLGVPLALLIGLSRVVLGVHWPTDVLAGWMEGAAFALLGAHVSRTLARNRKA</sequence>
<dbReference type="EMBL" id="WQMS01000001">
    <property type="protein sequence ID" value="MVO76671.1"/>
    <property type="molecule type" value="Genomic_DNA"/>
</dbReference>
<dbReference type="Pfam" id="PF01569">
    <property type="entry name" value="PAP2"/>
    <property type="match status" value="1"/>
</dbReference>
<evidence type="ECO:0000259" key="2">
    <source>
        <dbReference type="SMART" id="SM00014"/>
    </source>
</evidence>
<evidence type="ECO:0000313" key="3">
    <source>
        <dbReference type="EMBL" id="MVO76671.1"/>
    </source>
</evidence>
<dbReference type="SMART" id="SM00014">
    <property type="entry name" value="acidPPc"/>
    <property type="match status" value="1"/>
</dbReference>
<evidence type="ECO:0000256" key="1">
    <source>
        <dbReference type="SAM" id="Phobius"/>
    </source>
</evidence>
<dbReference type="InterPro" id="IPR036938">
    <property type="entry name" value="PAP2/HPO_sf"/>
</dbReference>
<name>A0A6I4IZ14_9SPHN</name>
<dbReference type="InterPro" id="IPR000326">
    <property type="entry name" value="PAP2/HPO"/>
</dbReference>
<dbReference type="SUPFAM" id="SSF48317">
    <property type="entry name" value="Acid phosphatase/Vanadium-dependent haloperoxidase"/>
    <property type="match status" value="1"/>
</dbReference>
<dbReference type="PANTHER" id="PTHR14969">
    <property type="entry name" value="SPHINGOSINE-1-PHOSPHATE PHOSPHOHYDROLASE"/>
    <property type="match status" value="1"/>
</dbReference>
<dbReference type="AlphaFoldDB" id="A0A6I4IZ14"/>
<protein>
    <submittedName>
        <fullName evidence="3">Phosphatase PAP2 family protein</fullName>
    </submittedName>
</protein>
<reference evidence="3 4" key="1">
    <citation type="submission" date="2019-12" db="EMBL/GenBank/DDBJ databases">
        <authorList>
            <person name="Huq M.A."/>
        </authorList>
    </citation>
    <scope>NUCLEOTIDE SEQUENCE [LARGE SCALE GENOMIC DNA]</scope>
    <source>
        <strain evidence="3 4">MAH-20</strain>
    </source>
</reference>
<proteinExistence type="predicted"/>
<evidence type="ECO:0000313" key="4">
    <source>
        <dbReference type="Proteomes" id="UP000441389"/>
    </source>
</evidence>
<comment type="caution">
    <text evidence="3">The sequence shown here is derived from an EMBL/GenBank/DDBJ whole genome shotgun (WGS) entry which is preliminary data.</text>
</comment>
<gene>
    <name evidence="3" type="ORF">GON01_01780</name>
</gene>
<feature type="transmembrane region" description="Helical" evidence="1">
    <location>
        <begin position="102"/>
        <end position="122"/>
    </location>
</feature>
<feature type="domain" description="Phosphatidic acid phosphatase type 2/haloperoxidase" evidence="2">
    <location>
        <begin position="11"/>
        <end position="115"/>
    </location>
</feature>
<keyword evidence="1" id="KW-0472">Membrane</keyword>
<accession>A0A6I4IZ14</accession>
<organism evidence="3 4">
    <name type="scientific">Sphingomonas horti</name>
    <dbReference type="NCBI Taxonomy" id="2682842"/>
    <lineage>
        <taxon>Bacteria</taxon>
        <taxon>Pseudomonadati</taxon>
        <taxon>Pseudomonadota</taxon>
        <taxon>Alphaproteobacteria</taxon>
        <taxon>Sphingomonadales</taxon>
        <taxon>Sphingomonadaceae</taxon>
        <taxon>Sphingomonas</taxon>
    </lineage>
</organism>